<dbReference type="Proteomes" id="UP000249829">
    <property type="component" value="Unassembled WGS sequence"/>
</dbReference>
<protein>
    <submittedName>
        <fullName evidence="2">Uncharacterized protein</fullName>
    </submittedName>
</protein>
<proteinExistence type="predicted"/>
<evidence type="ECO:0000313" key="3">
    <source>
        <dbReference type="Proteomes" id="UP000249829"/>
    </source>
</evidence>
<feature type="region of interest" description="Disordered" evidence="1">
    <location>
        <begin position="127"/>
        <end position="166"/>
    </location>
</feature>
<evidence type="ECO:0000313" key="2">
    <source>
        <dbReference type="EMBL" id="PYI18169.1"/>
    </source>
</evidence>
<name>A0A2V5H2H1_ASPV1</name>
<evidence type="ECO:0000256" key="1">
    <source>
        <dbReference type="SAM" id="MobiDB-lite"/>
    </source>
</evidence>
<dbReference type="AlphaFoldDB" id="A0A2V5H2H1"/>
<sequence length="166" mass="18458">MVKTRSQTSREEPAPPPEPRARGEYDNQDGPGFSAEDIPEDLSNDPILLEHYGSPNSIAAHMARRCGLQDARMVFMGTPESGEMQYIVTSRGRYYWGHFELLHLEEITRPKTLSGIVNALRDEGSRGLRRRPLNPVRVDKEEDSEDACPANSEGPSLFVPVGPNAP</sequence>
<gene>
    <name evidence="2" type="ORF">BO99DRAFT_433786</name>
</gene>
<keyword evidence="3" id="KW-1185">Reference proteome</keyword>
<accession>A0A2V5H2H1</accession>
<organism evidence="2 3">
    <name type="scientific">Aspergillus violaceofuscus (strain CBS 115571)</name>
    <dbReference type="NCBI Taxonomy" id="1450538"/>
    <lineage>
        <taxon>Eukaryota</taxon>
        <taxon>Fungi</taxon>
        <taxon>Dikarya</taxon>
        <taxon>Ascomycota</taxon>
        <taxon>Pezizomycotina</taxon>
        <taxon>Eurotiomycetes</taxon>
        <taxon>Eurotiomycetidae</taxon>
        <taxon>Eurotiales</taxon>
        <taxon>Aspergillaceae</taxon>
        <taxon>Aspergillus</taxon>
    </lineage>
</organism>
<feature type="compositionally biased region" description="Basic and acidic residues" evidence="1">
    <location>
        <begin position="8"/>
        <end position="25"/>
    </location>
</feature>
<dbReference type="EMBL" id="KZ825147">
    <property type="protein sequence ID" value="PYI18169.1"/>
    <property type="molecule type" value="Genomic_DNA"/>
</dbReference>
<feature type="region of interest" description="Disordered" evidence="1">
    <location>
        <begin position="1"/>
        <end position="41"/>
    </location>
</feature>
<reference evidence="2 3" key="1">
    <citation type="submission" date="2018-02" db="EMBL/GenBank/DDBJ databases">
        <title>The genomes of Aspergillus section Nigri reveals drivers in fungal speciation.</title>
        <authorList>
            <consortium name="DOE Joint Genome Institute"/>
            <person name="Vesth T.C."/>
            <person name="Nybo J."/>
            <person name="Theobald S."/>
            <person name="Brandl J."/>
            <person name="Frisvad J.C."/>
            <person name="Nielsen K.F."/>
            <person name="Lyhne E.K."/>
            <person name="Kogle M.E."/>
            <person name="Kuo A."/>
            <person name="Riley R."/>
            <person name="Clum A."/>
            <person name="Nolan M."/>
            <person name="Lipzen A."/>
            <person name="Salamov A."/>
            <person name="Henrissat B."/>
            <person name="Wiebenga A."/>
            <person name="De vries R.P."/>
            <person name="Grigoriev I.V."/>
            <person name="Mortensen U.H."/>
            <person name="Andersen M.R."/>
            <person name="Baker S.E."/>
        </authorList>
    </citation>
    <scope>NUCLEOTIDE SEQUENCE [LARGE SCALE GENOMIC DNA]</scope>
    <source>
        <strain evidence="2 3">CBS 115571</strain>
    </source>
</reference>